<sequence>MLEFLSTSRYTPASWERRAQLVCFRLGGQSRECTLWEFDRSIWLYTETEIGGIHFPSFFAACFRDQPQKEANAVTWRRGCEKVSRDDVYYMWVLSDPNRFFNLPFAMAVSLTSRTASSTAKSPMADGHFITSLDRSYSILMAEVLAGLAPTLPTQASIRYFENMGIIHQPRQGVFELMPTIEAVGPQAEEEVEEEESLIRPAQRRRVHAPVQPPPQTQPPPQPIDVQAALKDLDKRMVRMEAHHPGWQRHR</sequence>
<evidence type="ECO:0000313" key="1">
    <source>
        <dbReference type="EMBL" id="KAI3700112.1"/>
    </source>
</evidence>
<proteinExistence type="predicted"/>
<reference evidence="2" key="1">
    <citation type="journal article" date="2022" name="Mol. Ecol. Resour.">
        <title>The genomes of chicory, endive, great burdock and yacon provide insights into Asteraceae palaeo-polyploidization history and plant inulin production.</title>
        <authorList>
            <person name="Fan W."/>
            <person name="Wang S."/>
            <person name="Wang H."/>
            <person name="Wang A."/>
            <person name="Jiang F."/>
            <person name="Liu H."/>
            <person name="Zhao H."/>
            <person name="Xu D."/>
            <person name="Zhang Y."/>
        </authorList>
    </citation>
    <scope>NUCLEOTIDE SEQUENCE [LARGE SCALE GENOMIC DNA]</scope>
    <source>
        <strain evidence="2">cv. Punajuju</strain>
    </source>
</reference>
<comment type="caution">
    <text evidence="1">The sequence shown here is derived from an EMBL/GenBank/DDBJ whole genome shotgun (WGS) entry which is preliminary data.</text>
</comment>
<name>A0ACB8ZQL5_CICIN</name>
<dbReference type="EMBL" id="CM042016">
    <property type="protein sequence ID" value="KAI3700112.1"/>
    <property type="molecule type" value="Genomic_DNA"/>
</dbReference>
<gene>
    <name evidence="1" type="ORF">L2E82_44729</name>
</gene>
<protein>
    <submittedName>
        <fullName evidence="1">Uncharacterized protein</fullName>
    </submittedName>
</protein>
<keyword evidence="2" id="KW-1185">Reference proteome</keyword>
<reference evidence="1 2" key="2">
    <citation type="journal article" date="2022" name="Mol. Ecol. Resour.">
        <title>The genomes of chicory, endive, great burdock and yacon provide insights into Asteraceae paleo-polyploidization history and plant inulin production.</title>
        <authorList>
            <person name="Fan W."/>
            <person name="Wang S."/>
            <person name="Wang H."/>
            <person name="Wang A."/>
            <person name="Jiang F."/>
            <person name="Liu H."/>
            <person name="Zhao H."/>
            <person name="Xu D."/>
            <person name="Zhang Y."/>
        </authorList>
    </citation>
    <scope>NUCLEOTIDE SEQUENCE [LARGE SCALE GENOMIC DNA]</scope>
    <source>
        <strain evidence="2">cv. Punajuju</strain>
        <tissue evidence="1">Leaves</tissue>
    </source>
</reference>
<accession>A0ACB8ZQL5</accession>
<evidence type="ECO:0000313" key="2">
    <source>
        <dbReference type="Proteomes" id="UP001055811"/>
    </source>
</evidence>
<organism evidence="1 2">
    <name type="scientific">Cichorium intybus</name>
    <name type="common">Chicory</name>
    <dbReference type="NCBI Taxonomy" id="13427"/>
    <lineage>
        <taxon>Eukaryota</taxon>
        <taxon>Viridiplantae</taxon>
        <taxon>Streptophyta</taxon>
        <taxon>Embryophyta</taxon>
        <taxon>Tracheophyta</taxon>
        <taxon>Spermatophyta</taxon>
        <taxon>Magnoliopsida</taxon>
        <taxon>eudicotyledons</taxon>
        <taxon>Gunneridae</taxon>
        <taxon>Pentapetalae</taxon>
        <taxon>asterids</taxon>
        <taxon>campanulids</taxon>
        <taxon>Asterales</taxon>
        <taxon>Asteraceae</taxon>
        <taxon>Cichorioideae</taxon>
        <taxon>Cichorieae</taxon>
        <taxon>Cichoriinae</taxon>
        <taxon>Cichorium</taxon>
    </lineage>
</organism>
<dbReference type="Proteomes" id="UP001055811">
    <property type="component" value="Linkage Group LG08"/>
</dbReference>